<keyword evidence="1" id="KW-0175">Coiled coil</keyword>
<sequence>MSEDIETYTFHRYVRNKNGKLGLESRGMTLQDFANMTAEARIQPEDEGTPNGVCVLQQPVSFRGRDDRNKNIYGVEVNLANSGIRGKFRKSNAFSKSDYSPDDHLCSTKLSYRCENLKKQFEELTEEFRSVFNDSINNMGMQNAPKSDTEWSHSTPFHDLDVLKNMYSGIKNGPCEFTRTTDGQYVRYIVDDEAFDFSGSTGTMYWHVNKGTGDDWVTEESDDALLDVKLDIEVRKA</sequence>
<dbReference type="RefSeq" id="XP_066075298.1">
    <property type="nucleotide sequence ID" value="XM_066219201.1"/>
</dbReference>
<accession>A0AAX4JVE0</accession>
<proteinExistence type="predicted"/>
<dbReference type="GeneID" id="91094116"/>
<dbReference type="Proteomes" id="UP001355207">
    <property type="component" value="Chromosome 4"/>
</dbReference>
<evidence type="ECO:0000256" key="1">
    <source>
        <dbReference type="SAM" id="Coils"/>
    </source>
</evidence>
<keyword evidence="3" id="KW-1185">Reference proteome</keyword>
<dbReference type="AlphaFoldDB" id="A0AAX4JVE0"/>
<organism evidence="2 3">
    <name type="scientific">Kwoniella dendrophila CBS 6074</name>
    <dbReference type="NCBI Taxonomy" id="1295534"/>
    <lineage>
        <taxon>Eukaryota</taxon>
        <taxon>Fungi</taxon>
        <taxon>Dikarya</taxon>
        <taxon>Basidiomycota</taxon>
        <taxon>Agaricomycotina</taxon>
        <taxon>Tremellomycetes</taxon>
        <taxon>Tremellales</taxon>
        <taxon>Cryptococcaceae</taxon>
        <taxon>Kwoniella</taxon>
    </lineage>
</organism>
<name>A0AAX4JVE0_9TREE</name>
<reference evidence="2 3" key="1">
    <citation type="submission" date="2024-01" db="EMBL/GenBank/DDBJ databases">
        <title>Comparative genomics of Cryptococcus and Kwoniella reveals pathogenesis evolution and contrasting modes of karyotype evolution via chromosome fusion or intercentromeric recombination.</title>
        <authorList>
            <person name="Coelho M.A."/>
            <person name="David-Palma M."/>
            <person name="Shea T."/>
            <person name="Bowers K."/>
            <person name="McGinley-Smith S."/>
            <person name="Mohammad A.W."/>
            <person name="Gnirke A."/>
            <person name="Yurkov A.M."/>
            <person name="Nowrousian M."/>
            <person name="Sun S."/>
            <person name="Cuomo C.A."/>
            <person name="Heitman J."/>
        </authorList>
    </citation>
    <scope>NUCLEOTIDE SEQUENCE [LARGE SCALE GENOMIC DNA]</scope>
    <source>
        <strain evidence="2 3">CBS 6074</strain>
    </source>
</reference>
<dbReference type="EMBL" id="CP144101">
    <property type="protein sequence ID" value="WWC88535.1"/>
    <property type="molecule type" value="Genomic_DNA"/>
</dbReference>
<feature type="coiled-coil region" evidence="1">
    <location>
        <begin position="107"/>
        <end position="134"/>
    </location>
</feature>
<gene>
    <name evidence="2" type="ORF">L201_003446</name>
</gene>
<evidence type="ECO:0000313" key="3">
    <source>
        <dbReference type="Proteomes" id="UP001355207"/>
    </source>
</evidence>
<evidence type="ECO:0000313" key="2">
    <source>
        <dbReference type="EMBL" id="WWC88535.1"/>
    </source>
</evidence>
<protein>
    <submittedName>
        <fullName evidence="2">Uncharacterized protein</fullName>
    </submittedName>
</protein>